<keyword evidence="5" id="KW-0804">Transcription</keyword>
<dbReference type="PANTHER" id="PTHR19376">
    <property type="entry name" value="DNA-DIRECTED RNA POLYMERASE"/>
    <property type="match status" value="1"/>
</dbReference>
<sequence length="490" mass="55603">MDVYVFIQRATEKIKGRIGKGGSLLDSNINISTIYYNTSFIPLLNEISIKGIHGITNIYPEKQSVWSIVDEEIHTGEFEWLIRFNIIKMNKTGITANNVRRLCENVGIIILEFSENIKDRYEGVFLRVKTPPIYDNVRKILNIEKDINIKWNPGQIINYHKLTDLEDFNNYAERMRDIKNKLIEEGKIDESKNISTVRSTSNFENAISYIYAVSDGSNLYDLIQRDDIDPNKTISNNVNEIIQMYGAEAARLFLGQRIYNIVINNENYIDPRHPFIIADHMIRVGYITPISLLGMREQSVGTLTEAGYKMPKDAFHSAAISNTKESLNPTYASLMTGKLMRIGTGLPTVSLNSNVEQKWFDELRKDVLYDLDAETLADIVPRLEREANEEIESFKDIEEQFYALQDESGNITTTGSTSSNIFGNISSIQQVPIISPSMTKSTIIPPSITSQSIQINLFPSPVISDATIELSNRIKEIPTIPCDDIEDITF</sequence>
<dbReference type="EMBL" id="MK500473">
    <property type="protein sequence ID" value="QBK90292.1"/>
    <property type="molecule type" value="Genomic_DNA"/>
</dbReference>
<evidence type="ECO:0000256" key="2">
    <source>
        <dbReference type="ARBA" id="ARBA00022478"/>
    </source>
</evidence>
<dbReference type="GO" id="GO:0000428">
    <property type="term" value="C:DNA-directed RNA polymerase complex"/>
    <property type="evidence" value="ECO:0007669"/>
    <property type="project" value="UniProtKB-KW"/>
</dbReference>
<dbReference type="GO" id="GO:0003677">
    <property type="term" value="F:DNA binding"/>
    <property type="evidence" value="ECO:0007669"/>
    <property type="project" value="InterPro"/>
</dbReference>
<evidence type="ECO:0000259" key="7">
    <source>
        <dbReference type="Pfam" id="PF04998"/>
    </source>
</evidence>
<dbReference type="GO" id="GO:0003899">
    <property type="term" value="F:DNA-directed RNA polymerase activity"/>
    <property type="evidence" value="ECO:0007669"/>
    <property type="project" value="UniProtKB-EC"/>
</dbReference>
<dbReference type="PANTHER" id="PTHR19376:SF32">
    <property type="entry name" value="DNA-DIRECTED RNA POLYMERASE III SUBUNIT RPC1"/>
    <property type="match status" value="1"/>
</dbReference>
<evidence type="ECO:0000256" key="6">
    <source>
        <dbReference type="ARBA" id="ARBA00048552"/>
    </source>
</evidence>
<keyword evidence="2" id="KW-0240">DNA-directed RNA polymerase</keyword>
<dbReference type="InterPro" id="IPR045867">
    <property type="entry name" value="DNA-dir_RpoC_beta_prime"/>
</dbReference>
<dbReference type="Pfam" id="PF04998">
    <property type="entry name" value="RNA_pol_Rpb1_5"/>
    <property type="match status" value="1"/>
</dbReference>
<reference evidence="8" key="1">
    <citation type="journal article" date="2019" name="MBio">
        <title>Virus Genomes from Deep Sea Sediments Expand the Ocean Megavirome and Support Independent Origins of Viral Gigantism.</title>
        <authorList>
            <person name="Backstrom D."/>
            <person name="Yutin N."/>
            <person name="Jorgensen S.L."/>
            <person name="Dharamshi J."/>
            <person name="Homa F."/>
            <person name="Zaremba-Niedwiedzka K."/>
            <person name="Spang A."/>
            <person name="Wolf Y.I."/>
            <person name="Koonin E.V."/>
            <person name="Ettema T.J."/>
        </authorList>
    </citation>
    <scope>NUCLEOTIDE SEQUENCE</scope>
</reference>
<name>A0A4D5XFC1_9VIRU</name>
<dbReference type="EC" id="2.7.7.6" evidence="1"/>
<keyword evidence="3" id="KW-0808">Transferase</keyword>
<evidence type="ECO:0000256" key="5">
    <source>
        <dbReference type="ARBA" id="ARBA00023163"/>
    </source>
</evidence>
<proteinExistence type="predicted"/>
<comment type="catalytic activity">
    <reaction evidence="6">
        <text>RNA(n) + a ribonucleoside 5'-triphosphate = RNA(n+1) + diphosphate</text>
        <dbReference type="Rhea" id="RHEA:21248"/>
        <dbReference type="Rhea" id="RHEA-COMP:14527"/>
        <dbReference type="Rhea" id="RHEA-COMP:17342"/>
        <dbReference type="ChEBI" id="CHEBI:33019"/>
        <dbReference type="ChEBI" id="CHEBI:61557"/>
        <dbReference type="ChEBI" id="CHEBI:140395"/>
        <dbReference type="EC" id="2.7.7.6"/>
    </reaction>
</comment>
<gene>
    <name evidence="8" type="ORF">LCPAC102_02050</name>
</gene>
<keyword evidence="4" id="KW-0548">Nucleotidyltransferase</keyword>
<protein>
    <recommendedName>
        <fullName evidence="1">DNA-directed RNA polymerase</fullName>
        <ecNumber evidence="1">2.7.7.6</ecNumber>
    </recommendedName>
</protein>
<dbReference type="SUPFAM" id="SSF64484">
    <property type="entry name" value="beta and beta-prime subunits of DNA dependent RNA-polymerase"/>
    <property type="match status" value="1"/>
</dbReference>
<evidence type="ECO:0000313" key="8">
    <source>
        <dbReference type="EMBL" id="QBK90292.1"/>
    </source>
</evidence>
<evidence type="ECO:0000256" key="3">
    <source>
        <dbReference type="ARBA" id="ARBA00022679"/>
    </source>
</evidence>
<dbReference type="InterPro" id="IPR007081">
    <property type="entry name" value="RNA_pol_Rpb1_5"/>
</dbReference>
<organism evidence="8">
    <name type="scientific">Pithovirus LCPAC102</name>
    <dbReference type="NCBI Taxonomy" id="2506587"/>
    <lineage>
        <taxon>Viruses</taxon>
        <taxon>Pithoviruses</taxon>
    </lineage>
</organism>
<accession>A0A4D5XFC1</accession>
<evidence type="ECO:0000256" key="1">
    <source>
        <dbReference type="ARBA" id="ARBA00012418"/>
    </source>
</evidence>
<evidence type="ECO:0000256" key="4">
    <source>
        <dbReference type="ARBA" id="ARBA00022695"/>
    </source>
</evidence>
<feature type="domain" description="RNA polymerase Rpb1" evidence="7">
    <location>
        <begin position="142"/>
        <end position="301"/>
    </location>
</feature>
<dbReference type="GO" id="GO:0006351">
    <property type="term" value="P:DNA-templated transcription"/>
    <property type="evidence" value="ECO:0007669"/>
    <property type="project" value="InterPro"/>
</dbReference>